<accession>A0A0B0EK98</accession>
<organism evidence="1 2">
    <name type="scientific">Candidatus Scalindua brodae</name>
    <dbReference type="NCBI Taxonomy" id="237368"/>
    <lineage>
        <taxon>Bacteria</taxon>
        <taxon>Pseudomonadati</taxon>
        <taxon>Planctomycetota</taxon>
        <taxon>Candidatus Brocadiia</taxon>
        <taxon>Candidatus Brocadiales</taxon>
        <taxon>Candidatus Scalinduaceae</taxon>
        <taxon>Candidatus Scalindua</taxon>
    </lineage>
</organism>
<dbReference type="Proteomes" id="UP000030652">
    <property type="component" value="Unassembled WGS sequence"/>
</dbReference>
<protein>
    <recommendedName>
        <fullName evidence="3">PIN domain protein</fullName>
    </recommendedName>
</protein>
<reference evidence="1 2" key="1">
    <citation type="submission" date="2014-10" db="EMBL/GenBank/DDBJ databases">
        <title>Draft genome of anammox bacterium scalindua brodae, obtained using differential coverage binning of sequence data from two enrichment reactors.</title>
        <authorList>
            <person name="Speth D.R."/>
            <person name="Russ L."/>
            <person name="Kartal B."/>
            <person name="Op den Camp H.J."/>
            <person name="Dutilh B.E."/>
            <person name="Jetten M.S."/>
        </authorList>
    </citation>
    <scope>NUCLEOTIDE SEQUENCE [LARGE SCALE GENOMIC DNA]</scope>
    <source>
        <strain evidence="1">RU1</strain>
    </source>
</reference>
<evidence type="ECO:0008006" key="3">
    <source>
        <dbReference type="Google" id="ProtNLM"/>
    </source>
</evidence>
<sequence length="45" mass="5471">MKKFLIDSDILIDFLRGIEGARDYFSMVVVWYNSVFYRHLHSFLQ</sequence>
<dbReference type="AlphaFoldDB" id="A0A0B0EK98"/>
<comment type="caution">
    <text evidence="1">The sequence shown here is derived from an EMBL/GenBank/DDBJ whole genome shotgun (WGS) entry which is preliminary data.</text>
</comment>
<evidence type="ECO:0000313" key="2">
    <source>
        <dbReference type="Proteomes" id="UP000030652"/>
    </source>
</evidence>
<name>A0A0B0EK98_9BACT</name>
<gene>
    <name evidence="1" type="ORF">SCABRO_01240</name>
</gene>
<dbReference type="EMBL" id="JRYO01000083">
    <property type="protein sequence ID" value="KHE93004.1"/>
    <property type="molecule type" value="Genomic_DNA"/>
</dbReference>
<evidence type="ECO:0000313" key="1">
    <source>
        <dbReference type="EMBL" id="KHE93004.1"/>
    </source>
</evidence>
<proteinExistence type="predicted"/>